<protein>
    <recommendedName>
        <fullName evidence="16">DUF1211 domain-containing protein</fullName>
    </recommendedName>
</protein>
<dbReference type="GO" id="GO:0005267">
    <property type="term" value="F:potassium channel activity"/>
    <property type="evidence" value="ECO:0007669"/>
    <property type="project" value="UniProtKB-KW"/>
</dbReference>
<keyword evidence="5 13" id="KW-0812">Transmembrane</keyword>
<evidence type="ECO:0000256" key="4">
    <source>
        <dbReference type="ARBA" id="ARBA00022538"/>
    </source>
</evidence>
<evidence type="ECO:0000256" key="10">
    <source>
        <dbReference type="ARBA" id="ARBA00023136"/>
    </source>
</evidence>
<evidence type="ECO:0000256" key="5">
    <source>
        <dbReference type="ARBA" id="ARBA00022692"/>
    </source>
</evidence>
<evidence type="ECO:0000256" key="11">
    <source>
        <dbReference type="ARBA" id="ARBA00023303"/>
    </source>
</evidence>
<comment type="caution">
    <text evidence="14">The sequence shown here is derived from an EMBL/GenBank/DDBJ whole genome shotgun (WGS) entry which is preliminary data.</text>
</comment>
<evidence type="ECO:0000256" key="2">
    <source>
        <dbReference type="ARBA" id="ARBA00006920"/>
    </source>
</evidence>
<evidence type="ECO:0000256" key="7">
    <source>
        <dbReference type="ARBA" id="ARBA00022958"/>
    </source>
</evidence>
<dbReference type="PANTHER" id="PTHR31462:SF5">
    <property type="entry name" value="ENDOSOMAL_LYSOSOMAL PROTON CHANNEL TMEM175"/>
    <property type="match status" value="1"/>
</dbReference>
<comment type="similarity">
    <text evidence="2">Belongs to the TMEM175 family.</text>
</comment>
<feature type="transmembrane region" description="Helical" evidence="13">
    <location>
        <begin position="109"/>
        <end position="131"/>
    </location>
</feature>
<evidence type="ECO:0000313" key="15">
    <source>
        <dbReference type="Proteomes" id="UP000249185"/>
    </source>
</evidence>
<dbReference type="AlphaFoldDB" id="A0A2W5NGD6"/>
<evidence type="ECO:0000256" key="8">
    <source>
        <dbReference type="ARBA" id="ARBA00022989"/>
    </source>
</evidence>
<evidence type="ECO:0000256" key="12">
    <source>
        <dbReference type="ARBA" id="ARBA00034430"/>
    </source>
</evidence>
<keyword evidence="10 13" id="KW-0472">Membrane</keyword>
<dbReference type="GO" id="GO:0016020">
    <property type="term" value="C:membrane"/>
    <property type="evidence" value="ECO:0007669"/>
    <property type="project" value="UniProtKB-SubCell"/>
</dbReference>
<evidence type="ECO:0000313" key="14">
    <source>
        <dbReference type="EMBL" id="PZQ52566.1"/>
    </source>
</evidence>
<dbReference type="PANTHER" id="PTHR31462">
    <property type="entry name" value="ENDOSOMAL/LYSOSOMAL POTASSIUM CHANNEL TMEM175"/>
    <property type="match status" value="1"/>
</dbReference>
<organism evidence="14 15">
    <name type="scientific">Rhodovulum sulfidophilum</name>
    <name type="common">Rhodobacter sulfidophilus</name>
    <dbReference type="NCBI Taxonomy" id="35806"/>
    <lineage>
        <taxon>Bacteria</taxon>
        <taxon>Pseudomonadati</taxon>
        <taxon>Pseudomonadota</taxon>
        <taxon>Alphaproteobacteria</taxon>
        <taxon>Rhodobacterales</taxon>
        <taxon>Paracoccaceae</taxon>
        <taxon>Rhodovulum</taxon>
    </lineage>
</organism>
<dbReference type="InterPro" id="IPR010617">
    <property type="entry name" value="TMEM175-like"/>
</dbReference>
<gene>
    <name evidence="14" type="ORF">DI556_02645</name>
</gene>
<keyword evidence="3" id="KW-0813">Transport</keyword>
<feature type="transmembrane region" description="Helical" evidence="13">
    <location>
        <begin position="137"/>
        <end position="162"/>
    </location>
</feature>
<accession>A0A2W5NGD6</accession>
<evidence type="ECO:0000256" key="9">
    <source>
        <dbReference type="ARBA" id="ARBA00023065"/>
    </source>
</evidence>
<keyword evidence="6" id="KW-0631">Potassium channel</keyword>
<comment type="catalytic activity">
    <reaction evidence="12">
        <text>K(+)(in) = K(+)(out)</text>
        <dbReference type="Rhea" id="RHEA:29463"/>
        <dbReference type="ChEBI" id="CHEBI:29103"/>
    </reaction>
</comment>
<dbReference type="GO" id="GO:0015252">
    <property type="term" value="F:proton channel activity"/>
    <property type="evidence" value="ECO:0007669"/>
    <property type="project" value="InterPro"/>
</dbReference>
<evidence type="ECO:0000256" key="13">
    <source>
        <dbReference type="SAM" id="Phobius"/>
    </source>
</evidence>
<keyword evidence="9" id="KW-0406">Ion transport</keyword>
<feature type="transmembrane region" description="Helical" evidence="13">
    <location>
        <begin position="34"/>
        <end position="53"/>
    </location>
</feature>
<dbReference type="EMBL" id="QFPW01000001">
    <property type="protein sequence ID" value="PZQ52566.1"/>
    <property type="molecule type" value="Genomic_DNA"/>
</dbReference>
<proteinExistence type="inferred from homology"/>
<feature type="transmembrane region" description="Helical" evidence="13">
    <location>
        <begin position="198"/>
        <end position="218"/>
    </location>
</feature>
<sequence>MSGAPMPAPDDPTPPRPAGASFARENGGLEFDRVSFFSDAIYAIAMTLLVVDLRVPDLAPDAGGVALFAALTNLESGVFGFFLGFLLLGRYWVAHHRFFRLLGRVDGRLISLNLLYLALVAFMPFPVSLLSQFSANVVSVVLFGLCMAAISLLELVMLRYAAAAGLTRRPPSAATLRFATLASGTPPLIMLASLPLAAWSPGLALLSWLLMIPVGRLIDRRQPADFRDFAEAD</sequence>
<name>A0A2W5NGD6_RHOSU</name>
<keyword evidence="8 13" id="KW-1133">Transmembrane helix</keyword>
<keyword evidence="4" id="KW-0633">Potassium transport</keyword>
<comment type="subcellular location">
    <subcellularLocation>
        <location evidence="1">Membrane</location>
        <topology evidence="1">Multi-pass membrane protein</topology>
    </subcellularLocation>
</comment>
<keyword evidence="7" id="KW-0630">Potassium</keyword>
<feature type="transmembrane region" description="Helical" evidence="13">
    <location>
        <begin position="65"/>
        <end position="88"/>
    </location>
</feature>
<evidence type="ECO:0000256" key="3">
    <source>
        <dbReference type="ARBA" id="ARBA00022448"/>
    </source>
</evidence>
<feature type="transmembrane region" description="Helical" evidence="13">
    <location>
        <begin position="174"/>
        <end position="192"/>
    </location>
</feature>
<keyword evidence="11" id="KW-0407">Ion channel</keyword>
<dbReference type="Pfam" id="PF06736">
    <property type="entry name" value="TMEM175"/>
    <property type="match status" value="1"/>
</dbReference>
<evidence type="ECO:0008006" key="16">
    <source>
        <dbReference type="Google" id="ProtNLM"/>
    </source>
</evidence>
<evidence type="ECO:0000256" key="1">
    <source>
        <dbReference type="ARBA" id="ARBA00004141"/>
    </source>
</evidence>
<evidence type="ECO:0000256" key="6">
    <source>
        <dbReference type="ARBA" id="ARBA00022826"/>
    </source>
</evidence>
<dbReference type="Proteomes" id="UP000249185">
    <property type="component" value="Unassembled WGS sequence"/>
</dbReference>
<reference evidence="14 15" key="1">
    <citation type="submission" date="2017-08" db="EMBL/GenBank/DDBJ databases">
        <title>Infants hospitalized years apart are colonized by the same room-sourced microbial strains.</title>
        <authorList>
            <person name="Brooks B."/>
            <person name="Olm M.R."/>
            <person name="Firek B.A."/>
            <person name="Baker R."/>
            <person name="Thomas B.C."/>
            <person name="Morowitz M.J."/>
            <person name="Banfield J.F."/>
        </authorList>
    </citation>
    <scope>NUCLEOTIDE SEQUENCE [LARGE SCALE GENOMIC DNA]</scope>
    <source>
        <strain evidence="14">S2_005_002_R2_34</strain>
    </source>
</reference>